<organism evidence="4">
    <name type="scientific">plant metagenome</name>
    <dbReference type="NCBI Taxonomy" id="1297885"/>
    <lineage>
        <taxon>unclassified sequences</taxon>
        <taxon>metagenomes</taxon>
        <taxon>organismal metagenomes</taxon>
    </lineage>
</organism>
<comment type="similarity">
    <text evidence="1">Belongs to the PstS family.</text>
</comment>
<dbReference type="InterPro" id="IPR024370">
    <property type="entry name" value="PBP_domain"/>
</dbReference>
<feature type="domain" description="PBP" evidence="2">
    <location>
        <begin position="36"/>
        <end position="311"/>
    </location>
</feature>
<evidence type="ECO:0000313" key="3">
    <source>
        <dbReference type="EMBL" id="VFR46926.1"/>
    </source>
</evidence>
<dbReference type="PANTHER" id="PTHR42996">
    <property type="entry name" value="PHOSPHATE-BINDING PROTEIN PSTS"/>
    <property type="match status" value="1"/>
</dbReference>
<accession>A0A484TEZ7</accession>
<dbReference type="SUPFAM" id="SSF53850">
    <property type="entry name" value="Periplasmic binding protein-like II"/>
    <property type="match status" value="1"/>
</dbReference>
<name>A0A484TEZ7_9ZZZZ</name>
<dbReference type="Pfam" id="PF12849">
    <property type="entry name" value="PBP_like_2"/>
    <property type="match status" value="1"/>
</dbReference>
<dbReference type="EMBL" id="CAADID010000022">
    <property type="protein sequence ID" value="VFR72721.1"/>
    <property type="molecule type" value="Genomic_DNA"/>
</dbReference>
<reference evidence="4" key="1">
    <citation type="submission" date="2019-03" db="EMBL/GenBank/DDBJ databases">
        <authorList>
            <person name="Danneels B."/>
        </authorList>
    </citation>
    <scope>NUCLEOTIDE SEQUENCE</scope>
</reference>
<evidence type="ECO:0000259" key="2">
    <source>
        <dbReference type="Pfam" id="PF12849"/>
    </source>
</evidence>
<protein>
    <submittedName>
        <fullName evidence="4">Phosphate-binding DING protein (Related to PstS) # DINGGG motif deteriorated to GGG</fullName>
    </submittedName>
</protein>
<dbReference type="PANTHER" id="PTHR42996:SF1">
    <property type="entry name" value="PHOSPHATE-BINDING PROTEIN PSTS"/>
    <property type="match status" value="1"/>
</dbReference>
<proteinExistence type="inferred from homology"/>
<dbReference type="Gene3D" id="3.40.190.10">
    <property type="entry name" value="Periplasmic binding protein-like II"/>
    <property type="match status" value="2"/>
</dbReference>
<evidence type="ECO:0000313" key="4">
    <source>
        <dbReference type="EMBL" id="VFR72721.1"/>
    </source>
</evidence>
<dbReference type="InterPro" id="IPR050962">
    <property type="entry name" value="Phosphate-bind_PstS"/>
</dbReference>
<sequence length="385" mass="39798">MQAKLKSTVAALLVAGIGSIAFAGQASAQAVISGGASLPALLYQAEKTHFNQSAFRAYVSKSSGVGKTAFLTNNPAGFDYSTSVDKIVHWAGSDSALTAGELSTYNSGLGATNGRLVFIPSAGTSVNLPYRISGKTDLDLTTEQVCEIFTGAVTSWSQIPGSGSTGNIQVVYRNTSSGTTEIFTTFLNNACDEYGITVPVTSTFQNIFPGNTAPSNFTGVAGSGDVRNGVAGAFNTIGYLSPDYTQAATVASIDGLSPDAANVTAALEGLALPDGDATNPLSWIPAVTPIDGTYPIVGLTYILASQCYVNNGADVKAGLQQHYAVTPNGQADGLVQSHFFADLPDHWLEAIQLSFFDGDENGLQFNNPDYCGVGAIAGRGNNPNL</sequence>
<dbReference type="AlphaFoldDB" id="A0A484TEZ7"/>
<gene>
    <name evidence="3" type="ORF">ANT2_1225</name>
    <name evidence="4" type="ORF">ANT3_1226</name>
</gene>
<dbReference type="EMBL" id="CAADIG010000021">
    <property type="protein sequence ID" value="VFR46926.1"/>
    <property type="molecule type" value="Genomic_DNA"/>
</dbReference>
<evidence type="ECO:0000256" key="1">
    <source>
        <dbReference type="ARBA" id="ARBA00008725"/>
    </source>
</evidence>